<proteinExistence type="predicted"/>
<organism evidence="1 2">
    <name type="scientific">Motiliproteus coralliicola</name>
    <dbReference type="NCBI Taxonomy" id="2283196"/>
    <lineage>
        <taxon>Bacteria</taxon>
        <taxon>Pseudomonadati</taxon>
        <taxon>Pseudomonadota</taxon>
        <taxon>Gammaproteobacteria</taxon>
        <taxon>Oceanospirillales</taxon>
        <taxon>Oceanospirillaceae</taxon>
        <taxon>Motiliproteus</taxon>
    </lineage>
</organism>
<dbReference type="OrthoDB" id="9806357at2"/>
<comment type="caution">
    <text evidence="1">The sequence shown here is derived from an EMBL/GenBank/DDBJ whole genome shotgun (WGS) entry which is preliminary data.</text>
</comment>
<name>A0A369WPB8_9GAMM</name>
<keyword evidence="2" id="KW-1185">Reference proteome</keyword>
<dbReference type="Proteomes" id="UP000253769">
    <property type="component" value="Unassembled WGS sequence"/>
</dbReference>
<dbReference type="AlphaFoldDB" id="A0A369WPB8"/>
<accession>A0A369WPB8</accession>
<dbReference type="InterPro" id="IPR021516">
    <property type="entry name" value="DUF3179"/>
</dbReference>
<dbReference type="Pfam" id="PF11376">
    <property type="entry name" value="DUF3179"/>
    <property type="match status" value="1"/>
</dbReference>
<reference evidence="1 2" key="1">
    <citation type="submission" date="2018-07" db="EMBL/GenBank/DDBJ databases">
        <title>Motiliproteus coralliicola sp. nov., a bacterium isolated from Coral.</title>
        <authorList>
            <person name="Wang G."/>
        </authorList>
    </citation>
    <scope>NUCLEOTIDE SEQUENCE [LARGE SCALE GENOMIC DNA]</scope>
    <source>
        <strain evidence="1 2">C34</strain>
    </source>
</reference>
<gene>
    <name evidence="1" type="ORF">DV711_09365</name>
</gene>
<dbReference type="EMBL" id="QQOH01000002">
    <property type="protein sequence ID" value="RDE23063.1"/>
    <property type="molecule type" value="Genomic_DNA"/>
</dbReference>
<sequence length="308" mass="35005">MLGWLFCLASTVTTAASLNGFELEGSLIPEEQILSGGPPRDGIPSIDRPRFVDADQDDFLQPESPVIGLSLAGESRAYPISILNWHELVNDRFGDQPVLISYCPLCGTAIVFDARLDGAPVEFGVSGLLYNSDLLLYDRQSESLWSQITGEAVTGARKGQRLTLLPSTLTSWQRWRQQHPETRLLSTDTGFRRDYQRSPYGDYERNGRLYFPVEFLSQRYHPKERVLGVQVGNAYKAYPFVELAKRDDESPLIDELGGQKLRIEYDIQSRSGQVFDQQQRELPVINSFWFAWYGFHPDTDIWRADSTN</sequence>
<evidence type="ECO:0000313" key="1">
    <source>
        <dbReference type="EMBL" id="RDE23063.1"/>
    </source>
</evidence>
<evidence type="ECO:0000313" key="2">
    <source>
        <dbReference type="Proteomes" id="UP000253769"/>
    </source>
</evidence>
<protein>
    <submittedName>
        <fullName evidence="1">DUF3179 domain-containing protein</fullName>
    </submittedName>
</protein>